<feature type="region of interest" description="Disordered" evidence="1">
    <location>
        <begin position="74"/>
        <end position="100"/>
    </location>
</feature>
<dbReference type="EMBL" id="BKCJ010000012">
    <property type="protein sequence ID" value="GEU28652.1"/>
    <property type="molecule type" value="Genomic_DNA"/>
</dbReference>
<feature type="compositionally biased region" description="Basic and acidic residues" evidence="1">
    <location>
        <begin position="189"/>
        <end position="205"/>
    </location>
</feature>
<sequence>MGRHQFDSGGQHAHVWRAGQTCGIGTARGRAGVRRQLVPGRDSLPPGRPVEEHARRLPARHAPVCDLAGVATARRGRAAGRGRARYRGLPGRAPCRQRQGHVVEPAAVRDQAVLPDAGAAAPPHQRSEPETELGQTAAAVRPHLERNAGGGLAGRARRGHTAGPARPHHAGADVCERPAGVGAGGPENARAEPERRRAARDRQGRQDAAGAVRPAGARMDRTLSEASARYHPQRPGRRRPVRDGARGGDDAPDVLGADQKACAQGRHRGAAVAAHAAPRVCHALAQPWRRLARGAVIAGTFGHFHHPDLHPRGPRTVETPACATSSSRLNYLRWPQRELEKKKKADEKARRKAELKNSGQEEQPDGESDGEGEASQDAADAAPEQGAKE</sequence>
<feature type="compositionally biased region" description="Basic residues" evidence="1">
    <location>
        <begin position="231"/>
        <end position="240"/>
    </location>
</feature>
<feature type="region of interest" description="Disordered" evidence="1">
    <location>
        <begin position="146"/>
        <end position="254"/>
    </location>
</feature>
<protein>
    <submittedName>
        <fullName evidence="2">Uncharacterized protein</fullName>
    </submittedName>
</protein>
<name>A0A699GHE8_TANCI</name>
<feature type="region of interest" description="Disordered" evidence="1">
    <location>
        <begin position="333"/>
        <end position="389"/>
    </location>
</feature>
<accession>A0A699GHE8</accession>
<feature type="region of interest" description="Disordered" evidence="1">
    <location>
        <begin position="27"/>
        <end position="57"/>
    </location>
</feature>
<proteinExistence type="predicted"/>
<organism evidence="2">
    <name type="scientific">Tanacetum cinerariifolium</name>
    <name type="common">Dalmatian daisy</name>
    <name type="synonym">Chrysanthemum cinerariifolium</name>
    <dbReference type="NCBI Taxonomy" id="118510"/>
    <lineage>
        <taxon>Eukaryota</taxon>
        <taxon>Viridiplantae</taxon>
        <taxon>Streptophyta</taxon>
        <taxon>Embryophyta</taxon>
        <taxon>Tracheophyta</taxon>
        <taxon>Spermatophyta</taxon>
        <taxon>Magnoliopsida</taxon>
        <taxon>eudicotyledons</taxon>
        <taxon>Gunneridae</taxon>
        <taxon>Pentapetalae</taxon>
        <taxon>asterids</taxon>
        <taxon>campanulids</taxon>
        <taxon>Asterales</taxon>
        <taxon>Asteraceae</taxon>
        <taxon>Asteroideae</taxon>
        <taxon>Anthemideae</taxon>
        <taxon>Anthemidinae</taxon>
        <taxon>Tanacetum</taxon>
    </lineage>
</organism>
<comment type="caution">
    <text evidence="2">The sequence shown here is derived from an EMBL/GenBank/DDBJ whole genome shotgun (WGS) entry which is preliminary data.</text>
</comment>
<reference evidence="2" key="1">
    <citation type="journal article" date="2019" name="Sci. Rep.">
        <title>Draft genome of Tanacetum cinerariifolium, the natural source of mosquito coil.</title>
        <authorList>
            <person name="Yamashiro T."/>
            <person name="Shiraishi A."/>
            <person name="Satake H."/>
            <person name="Nakayama K."/>
        </authorList>
    </citation>
    <scope>NUCLEOTIDE SEQUENCE</scope>
</reference>
<evidence type="ECO:0000313" key="2">
    <source>
        <dbReference type="EMBL" id="GEU28652.1"/>
    </source>
</evidence>
<feature type="compositionally biased region" description="Basic residues" evidence="1">
    <location>
        <begin position="74"/>
        <end position="86"/>
    </location>
</feature>
<feature type="compositionally biased region" description="Acidic residues" evidence="1">
    <location>
        <begin position="362"/>
        <end position="374"/>
    </location>
</feature>
<feature type="compositionally biased region" description="Basic and acidic residues" evidence="1">
    <location>
        <begin position="335"/>
        <end position="355"/>
    </location>
</feature>
<dbReference type="AlphaFoldDB" id="A0A699GHE8"/>
<gene>
    <name evidence="2" type="ORF">Tci_000630</name>
</gene>
<evidence type="ECO:0000256" key="1">
    <source>
        <dbReference type="SAM" id="MobiDB-lite"/>
    </source>
</evidence>